<evidence type="ECO:0000256" key="14">
    <source>
        <dbReference type="SAM" id="Phobius"/>
    </source>
</evidence>
<evidence type="ECO:0000256" key="10">
    <source>
        <dbReference type="ARBA" id="ARBA00023180"/>
    </source>
</evidence>
<dbReference type="Pfam" id="PF00431">
    <property type="entry name" value="CUB"/>
    <property type="match status" value="1"/>
</dbReference>
<dbReference type="STRING" id="6238.A8X4I7"/>
<comment type="subcellular location">
    <subcellularLocation>
        <location evidence="1">Membrane</location>
        <topology evidence="1">Single-pass membrane protein</topology>
    </subcellularLocation>
</comment>
<keyword evidence="9 12" id="KW-1015">Disulfide bond</keyword>
<evidence type="ECO:0000313" key="20">
    <source>
        <dbReference type="WormBase" id="CBG07577"/>
    </source>
</evidence>
<dbReference type="PANTHER" id="PTHR46376:SF2">
    <property type="entry name" value="DISTRACTED, ISOFORM B"/>
    <property type="match status" value="1"/>
</dbReference>
<dbReference type="PROSITE" id="PS01248">
    <property type="entry name" value="EGF_LAM_1"/>
    <property type="match status" value="1"/>
</dbReference>
<dbReference type="Gene3D" id="2.120.10.80">
    <property type="entry name" value="Kelch-type beta propeller"/>
    <property type="match status" value="2"/>
</dbReference>
<dbReference type="PROSITE" id="PS01180">
    <property type="entry name" value="CUB"/>
    <property type="match status" value="1"/>
</dbReference>
<dbReference type="SUPFAM" id="SSF49854">
    <property type="entry name" value="Spermadhesin, CUB domain"/>
    <property type="match status" value="1"/>
</dbReference>
<evidence type="ECO:0000256" key="11">
    <source>
        <dbReference type="ARBA" id="ARBA00023292"/>
    </source>
</evidence>
<dbReference type="GO" id="GO:0016020">
    <property type="term" value="C:membrane"/>
    <property type="evidence" value="ECO:0007669"/>
    <property type="project" value="UniProtKB-SubCell"/>
</dbReference>
<keyword evidence="8 14" id="KW-0472">Membrane</keyword>
<dbReference type="Pfam" id="PF01437">
    <property type="entry name" value="PSI"/>
    <property type="match status" value="1"/>
</dbReference>
<dbReference type="Gene3D" id="2.10.25.10">
    <property type="entry name" value="Laminin"/>
    <property type="match status" value="2"/>
</dbReference>
<dbReference type="FunCoup" id="A8X4I7">
    <property type="interactions" value="1677"/>
</dbReference>
<dbReference type="FunFam" id="2.120.10.80:FF:000176">
    <property type="entry name" value="Protein CBR-TAG-53"/>
    <property type="match status" value="1"/>
</dbReference>
<dbReference type="SUPFAM" id="SSF117281">
    <property type="entry name" value="Kelch motif"/>
    <property type="match status" value="1"/>
</dbReference>
<evidence type="ECO:0000256" key="1">
    <source>
        <dbReference type="ARBA" id="ARBA00004167"/>
    </source>
</evidence>
<name>A8X4I7_CAEBR</name>
<evidence type="ECO:0000256" key="2">
    <source>
        <dbReference type="ARBA" id="ARBA00022441"/>
    </source>
</evidence>
<keyword evidence="7 14" id="KW-1133">Transmembrane helix</keyword>
<evidence type="ECO:0000256" key="4">
    <source>
        <dbReference type="ARBA" id="ARBA00022692"/>
    </source>
</evidence>
<evidence type="ECO:0000259" key="17">
    <source>
        <dbReference type="PROSITE" id="PS50027"/>
    </source>
</evidence>
<dbReference type="Proteomes" id="UP000008549">
    <property type="component" value="Unassembled WGS sequence"/>
</dbReference>
<dbReference type="InterPro" id="IPR015915">
    <property type="entry name" value="Kelch-typ_b-propeller"/>
</dbReference>
<evidence type="ECO:0000259" key="15">
    <source>
        <dbReference type="PROSITE" id="PS01180"/>
    </source>
</evidence>
<dbReference type="InterPro" id="IPR000742">
    <property type="entry name" value="EGF"/>
</dbReference>
<dbReference type="CDD" id="cd00055">
    <property type="entry name" value="EGF_Lam"/>
    <property type="match status" value="1"/>
</dbReference>
<feature type="disulfide bond" evidence="13">
    <location>
        <begin position="928"/>
        <end position="942"/>
    </location>
</feature>
<dbReference type="Pfam" id="PF24972">
    <property type="entry name" value="GBD_ATRN"/>
    <property type="match status" value="1"/>
</dbReference>
<evidence type="ECO:0000256" key="13">
    <source>
        <dbReference type="PROSITE-ProRule" id="PRU00460"/>
    </source>
</evidence>
<dbReference type="InterPro" id="IPR011043">
    <property type="entry name" value="Gal_Oxase/kelch_b-propeller"/>
</dbReference>
<evidence type="ECO:0000256" key="9">
    <source>
        <dbReference type="ARBA" id="ARBA00023157"/>
    </source>
</evidence>
<keyword evidence="11 13" id="KW-0424">Laminin EGF-like domain</keyword>
<dbReference type="PROSITE" id="PS50027">
    <property type="entry name" value="EGF_LAM_2"/>
    <property type="match status" value="1"/>
</dbReference>
<dbReference type="InterPro" id="IPR002165">
    <property type="entry name" value="Plexin_repeat"/>
</dbReference>
<feature type="transmembrane region" description="Helical" evidence="14">
    <location>
        <begin position="1183"/>
        <end position="1207"/>
    </location>
</feature>
<keyword evidence="2" id="KW-0880">Kelch repeat</keyword>
<dbReference type="EMBL" id="HE601041">
    <property type="protein sequence ID" value="CAP27547.2"/>
    <property type="molecule type" value="Genomic_DNA"/>
</dbReference>
<keyword evidence="3 12" id="KW-0245">EGF-like domain</keyword>
<dbReference type="InterPro" id="IPR035914">
    <property type="entry name" value="Sperma_CUB_dom_sf"/>
</dbReference>
<evidence type="ECO:0000313" key="19">
    <source>
        <dbReference type="Proteomes" id="UP000008549"/>
    </source>
</evidence>
<keyword evidence="10" id="KW-0325">Glycoprotein</keyword>
<dbReference type="Pfam" id="PF24981">
    <property type="entry name" value="Beta-prop_ATRN-LZTR1"/>
    <property type="match status" value="1"/>
</dbReference>
<evidence type="ECO:0000256" key="12">
    <source>
        <dbReference type="PROSITE-ProRule" id="PRU00076"/>
    </source>
</evidence>
<gene>
    <name evidence="20" type="primary">atrn-1</name>
    <name evidence="18" type="synonym">Cbr-tag-53</name>
    <name evidence="20" type="synonym">tag-53</name>
    <name evidence="20" type="ORF">CBG07577</name>
    <name evidence="18" type="ORF">CBG_07577</name>
</gene>
<feature type="domain" description="Laminin EGF-like" evidence="17">
    <location>
        <begin position="890"/>
        <end position="944"/>
    </location>
</feature>
<feature type="disulfide bond" evidence="12">
    <location>
        <begin position="200"/>
        <end position="209"/>
    </location>
</feature>
<dbReference type="InParanoid" id="A8X4I7"/>
<dbReference type="SMART" id="SM00181">
    <property type="entry name" value="EGF"/>
    <property type="match status" value="4"/>
</dbReference>
<evidence type="ECO:0000256" key="3">
    <source>
        <dbReference type="ARBA" id="ARBA00022536"/>
    </source>
</evidence>
<evidence type="ECO:0000256" key="7">
    <source>
        <dbReference type="ARBA" id="ARBA00022989"/>
    </source>
</evidence>
<protein>
    <submittedName>
        <fullName evidence="18">Protein CBR-TAG-53</fullName>
    </submittedName>
</protein>
<dbReference type="SUPFAM" id="SSF57196">
    <property type="entry name" value="EGF/Laminin"/>
    <property type="match status" value="2"/>
</dbReference>
<dbReference type="CDD" id="cd00041">
    <property type="entry name" value="CUB"/>
    <property type="match status" value="1"/>
</dbReference>
<sequence>MISAREKFPCFFLFRTCLHLQFFLQIHTLTNHANFEFEKSLSSCEKPCYNGVCLNKACVCSKGWYGQQCDHCFGRIRLSENTSSITDGPLDYSSSAKCTWLIEPENSTTPLTIRINSFFTECGWDYLYIYDGDSVYGKQLAALCGEQPAQEFTAASGKALVHFFSDLAMNLNGFNVSYESNSCAYKCSNHGTCTAGKCICEDGYKGQYCEHHVCKLNGKSAENPCHEGECVDGRCHCLSSNVHGESCQTPVTSSVWDLIHPSNEAPTGKASHASVAIDDTVWTIGGEYFDGSQDPNSIDVYNVTSREWSKLEVSGDVPKARFDHTVVKYKNKLYMYGGVTKTKNRHITTQEATNELWIFDMNTKTWTEQNHKNETILTAPFAVAGHSAHVIGSEMFVIFGYNPLFGFLHHVQIYNFETEEWSVANTSDHVYGRFKHSAVEYTTPAGTTSILVYGGSMWNNTITDSLMQFDTAAKKWTNLPQSGVQLYLHTAVYLNGLMVVVGGRGANTTAGSKSECFSNMVQSYDVACKQWSNMSTAPAELKRYGHVSHLIGQKVYLLGGYDGRMMNDVWTLSPAKCSSTTRPDECRLVTDGTKCVFLDSSCVPFDPTVSYKASFNSVIKSSAPKNFDECTNTPLRLALKTCEEQTDCVSCASKSGCGWCSSGEQCLPNEQECVDGPGMLTSWEKCSQRNSVATLRPCNMENNCGSCRILPHCTWYPIDKASPCVSKEDLIAVVYEYETKSALVDRSKFLSPSHFPSISRSLFRNTTECPMPCAQRSNCSNCVDLDQCMWCPSTNRCLNLEAYTLSFAYGQCHSWVTSGSGNVLKRVCQAESSVCEEHKTCGECQRDPGCGWLADDSKTGLGLCTPGAATGPLEPKPANSAWYFTDCPACQCNGHSTCVTSVGSFPPVTIEKCQTCQNNTTGAHCERCAPGFYGDSRNGGICSELARKRRVPEPCLPRNKTLPLEPCHKLVGVRSALVADVTATDKQTCVTHNQVSAIAEPKESLETIVTNARRNMSEIQEMERRVTPNFPSSTFLFSDELAVDFIFTFKLKNDDKDNHTSEIYLYSVPYKVSHLTGFQINQFLSQKDTDVTFQISCESPNGHNTLVALNMTSSYVNGLPERTQTMMVDTICDSKGFRRVYVASDKGYPFGPDSNTTFFVRVYNFQTPVQIVVSFAQSPPINWVLFFVIFAACFIVLLVVAGLLWMIKVRIEAYRRNQRRIDEIEHMASRPFASTKMELSMLSQFSSAGGPTPLSIEPCHNYRAGVFTLAVRLPTGGKAVTPSGTSGLAVASSLCLLTPQQVGVLQAQENGESNSGRKSNFRNLLRLTIRQRPNGND</sequence>
<evidence type="ECO:0000256" key="6">
    <source>
        <dbReference type="ARBA" id="ARBA00022737"/>
    </source>
</evidence>
<dbReference type="SMART" id="SM00423">
    <property type="entry name" value="PSI"/>
    <property type="match status" value="3"/>
</dbReference>
<dbReference type="InterPro" id="IPR051568">
    <property type="entry name" value="LZTR1/Attractin"/>
</dbReference>
<dbReference type="InterPro" id="IPR016201">
    <property type="entry name" value="PSI"/>
</dbReference>
<dbReference type="OMA" id="MNGCPSD"/>
<dbReference type="InterPro" id="IPR056732">
    <property type="entry name" value="GBD_ATRN"/>
</dbReference>
<dbReference type="Pfam" id="PF24973">
    <property type="entry name" value="EGF_LMN_ATRN"/>
    <property type="match status" value="1"/>
</dbReference>
<dbReference type="InterPro" id="IPR000859">
    <property type="entry name" value="CUB_dom"/>
</dbReference>
<feature type="disulfide bond" evidence="12">
    <location>
        <begin position="183"/>
        <end position="193"/>
    </location>
</feature>
<dbReference type="InterPro" id="IPR056737">
    <property type="entry name" value="Beta-prop_ATRN-MKLN-like"/>
</dbReference>
<evidence type="ECO:0000256" key="5">
    <source>
        <dbReference type="ARBA" id="ARBA00022729"/>
    </source>
</evidence>
<dbReference type="GO" id="GO:0005112">
    <property type="term" value="F:Notch binding"/>
    <property type="evidence" value="ECO:0000318"/>
    <property type="project" value="GO_Central"/>
</dbReference>
<dbReference type="SMART" id="SM00180">
    <property type="entry name" value="EGF_Lam"/>
    <property type="match status" value="1"/>
</dbReference>
<dbReference type="HOGENOM" id="CLU_003930_0_0_1"/>
<feature type="domain" description="EGF-like" evidence="16">
    <location>
        <begin position="179"/>
        <end position="210"/>
    </location>
</feature>
<dbReference type="InterPro" id="IPR002049">
    <property type="entry name" value="LE_dom"/>
</dbReference>
<keyword evidence="5" id="KW-0732">Signal</keyword>
<keyword evidence="19" id="KW-1185">Reference proteome</keyword>
<keyword evidence="6" id="KW-0677">Repeat</keyword>
<proteinExistence type="predicted"/>
<reference evidence="18 19" key="1">
    <citation type="journal article" date="2003" name="PLoS Biol.">
        <title>The genome sequence of Caenorhabditis briggsae: a platform for comparative genomics.</title>
        <authorList>
            <person name="Stein L.D."/>
            <person name="Bao Z."/>
            <person name="Blasiar D."/>
            <person name="Blumenthal T."/>
            <person name="Brent M.R."/>
            <person name="Chen N."/>
            <person name="Chinwalla A."/>
            <person name="Clarke L."/>
            <person name="Clee C."/>
            <person name="Coghlan A."/>
            <person name="Coulson A."/>
            <person name="D'Eustachio P."/>
            <person name="Fitch D.H."/>
            <person name="Fulton L.A."/>
            <person name="Fulton R.E."/>
            <person name="Griffiths-Jones S."/>
            <person name="Harris T.W."/>
            <person name="Hillier L.W."/>
            <person name="Kamath R."/>
            <person name="Kuwabara P.E."/>
            <person name="Mardis E.R."/>
            <person name="Marra M.A."/>
            <person name="Miner T.L."/>
            <person name="Minx P."/>
            <person name="Mullikin J.C."/>
            <person name="Plumb R.W."/>
            <person name="Rogers J."/>
            <person name="Schein J.E."/>
            <person name="Sohrmann M."/>
            <person name="Spieth J."/>
            <person name="Stajich J.E."/>
            <person name="Wei C."/>
            <person name="Willey D."/>
            <person name="Wilson R.K."/>
            <person name="Durbin R."/>
            <person name="Waterston R.H."/>
        </authorList>
    </citation>
    <scope>NUCLEOTIDE SEQUENCE [LARGE SCALE GENOMIC DNA]</scope>
    <source>
        <strain evidence="18 19">AF16</strain>
    </source>
</reference>
<accession>A8X4I7</accession>
<evidence type="ECO:0000313" key="18">
    <source>
        <dbReference type="EMBL" id="CAP27547.2"/>
    </source>
</evidence>
<dbReference type="PANTHER" id="PTHR46376">
    <property type="entry name" value="LEUCINE-ZIPPER-LIKE TRANSCRIPTIONAL REGULATOR 1"/>
    <property type="match status" value="1"/>
</dbReference>
<keyword evidence="4 14" id="KW-0812">Transmembrane</keyword>
<dbReference type="SUPFAM" id="SSF50965">
    <property type="entry name" value="Galactose oxidase, central domain"/>
    <property type="match status" value="1"/>
</dbReference>
<dbReference type="SMART" id="SM00042">
    <property type="entry name" value="CUB"/>
    <property type="match status" value="1"/>
</dbReference>
<dbReference type="WormBase" id="CBG07577">
    <property type="protein sequence ID" value="CBP07689"/>
    <property type="gene ID" value="WBGene00029573"/>
    <property type="gene designation" value="Cbr-atrn-1"/>
</dbReference>
<comment type="caution">
    <text evidence="12">Lacks conserved residue(s) required for the propagation of feature annotation.</text>
</comment>
<dbReference type="InterPro" id="IPR056863">
    <property type="entry name" value="LMN_ATRN_NET-like_EGF"/>
</dbReference>
<reference evidence="18 19" key="2">
    <citation type="journal article" date="2011" name="PLoS Genet.">
        <title>Caenorhabditis briggsae recombinant inbred line genotypes reveal inter-strain incompatibility and the evolution of recombination.</title>
        <authorList>
            <person name="Ross J.A."/>
            <person name="Koboldt D.C."/>
            <person name="Staisch J.E."/>
            <person name="Chamberlin H.M."/>
            <person name="Gupta B.P."/>
            <person name="Miller R.D."/>
            <person name="Baird S.E."/>
            <person name="Haag E.S."/>
        </authorList>
    </citation>
    <scope>NUCLEOTIDE SEQUENCE [LARGE SCALE GENOMIC DNA]</scope>
    <source>
        <strain evidence="18 19">AF16</strain>
    </source>
</reference>
<feature type="disulfide bond" evidence="13">
    <location>
        <begin position="916"/>
        <end position="925"/>
    </location>
</feature>
<organism evidence="18 19">
    <name type="scientific">Caenorhabditis briggsae</name>
    <dbReference type="NCBI Taxonomy" id="6238"/>
    <lineage>
        <taxon>Eukaryota</taxon>
        <taxon>Metazoa</taxon>
        <taxon>Ecdysozoa</taxon>
        <taxon>Nematoda</taxon>
        <taxon>Chromadorea</taxon>
        <taxon>Rhabditida</taxon>
        <taxon>Rhabditina</taxon>
        <taxon>Rhabditomorpha</taxon>
        <taxon>Rhabditoidea</taxon>
        <taxon>Rhabditidae</taxon>
        <taxon>Peloderinae</taxon>
        <taxon>Caenorhabditis</taxon>
    </lineage>
</organism>
<dbReference type="PROSITE" id="PS00022">
    <property type="entry name" value="EGF_1"/>
    <property type="match status" value="1"/>
</dbReference>
<dbReference type="eggNOG" id="KOG1388">
    <property type="taxonomic scope" value="Eukaryota"/>
</dbReference>
<dbReference type="Pfam" id="PF23106">
    <property type="entry name" value="EGF_Teneurin"/>
    <property type="match status" value="1"/>
</dbReference>
<feature type="domain" description="CUB" evidence="15">
    <location>
        <begin position="72"/>
        <end position="181"/>
    </location>
</feature>
<dbReference type="PROSITE" id="PS50026">
    <property type="entry name" value="EGF_3"/>
    <property type="match status" value="1"/>
</dbReference>
<dbReference type="PROSITE" id="PS01186">
    <property type="entry name" value="EGF_2"/>
    <property type="match status" value="1"/>
</dbReference>
<evidence type="ECO:0000259" key="16">
    <source>
        <dbReference type="PROSITE" id="PS50026"/>
    </source>
</evidence>
<dbReference type="Gene3D" id="2.60.120.290">
    <property type="entry name" value="Spermadhesin, CUB domain"/>
    <property type="match status" value="1"/>
</dbReference>
<evidence type="ECO:0000256" key="8">
    <source>
        <dbReference type="ARBA" id="ARBA00023136"/>
    </source>
</evidence>